<proteinExistence type="predicted"/>
<reference evidence="2 3" key="1">
    <citation type="submission" date="2019-07" db="EMBL/GenBank/DDBJ databases">
        <authorList>
            <person name="Jastrzebski P J."/>
            <person name="Paukszto L."/>
            <person name="Jastrzebski P J."/>
        </authorList>
    </citation>
    <scope>NUCLEOTIDE SEQUENCE [LARGE SCALE GENOMIC DNA]</scope>
    <source>
        <strain evidence="2 3">WMS-il1</strain>
    </source>
</reference>
<evidence type="ECO:0000313" key="2">
    <source>
        <dbReference type="EMBL" id="VUZ49603.1"/>
    </source>
</evidence>
<name>A0A564YSC2_HYMDI</name>
<sequence>MPPLEGQPAVPLQHIIHHAFTFKCSVEFLIIYFFIPSVYNMSRHDNPVGLTPTLALLSNTYRLGSPAISFLPLQLLLQASVLLIYWALLLNLWGSTSGTLVLSCYS</sequence>
<evidence type="ECO:0000256" key="1">
    <source>
        <dbReference type="SAM" id="Phobius"/>
    </source>
</evidence>
<dbReference type="AlphaFoldDB" id="A0A564YSC2"/>
<protein>
    <submittedName>
        <fullName evidence="2">Uncharacterized protein</fullName>
    </submittedName>
</protein>
<keyword evidence="3" id="KW-1185">Reference proteome</keyword>
<keyword evidence="1" id="KW-0472">Membrane</keyword>
<keyword evidence="1" id="KW-1133">Transmembrane helix</keyword>
<accession>A0A564YSC2</accession>
<organism evidence="2 3">
    <name type="scientific">Hymenolepis diminuta</name>
    <name type="common">Rat tapeworm</name>
    <dbReference type="NCBI Taxonomy" id="6216"/>
    <lineage>
        <taxon>Eukaryota</taxon>
        <taxon>Metazoa</taxon>
        <taxon>Spiralia</taxon>
        <taxon>Lophotrochozoa</taxon>
        <taxon>Platyhelminthes</taxon>
        <taxon>Cestoda</taxon>
        <taxon>Eucestoda</taxon>
        <taxon>Cyclophyllidea</taxon>
        <taxon>Hymenolepididae</taxon>
        <taxon>Hymenolepis</taxon>
    </lineage>
</organism>
<feature type="transmembrane region" description="Helical" evidence="1">
    <location>
        <begin position="15"/>
        <end position="35"/>
    </location>
</feature>
<evidence type="ECO:0000313" key="3">
    <source>
        <dbReference type="Proteomes" id="UP000321570"/>
    </source>
</evidence>
<keyword evidence="1" id="KW-0812">Transmembrane</keyword>
<gene>
    <name evidence="2" type="ORF">WMSIL1_LOCUS8444</name>
</gene>
<feature type="transmembrane region" description="Helical" evidence="1">
    <location>
        <begin position="67"/>
        <end position="88"/>
    </location>
</feature>
<dbReference type="EMBL" id="CABIJS010000333">
    <property type="protein sequence ID" value="VUZ49603.1"/>
    <property type="molecule type" value="Genomic_DNA"/>
</dbReference>
<dbReference type="Proteomes" id="UP000321570">
    <property type="component" value="Unassembled WGS sequence"/>
</dbReference>